<dbReference type="PANTHER" id="PTHR43394:SF1">
    <property type="entry name" value="ATP-BINDING CASSETTE SUB-FAMILY B MEMBER 10, MITOCHONDRIAL"/>
    <property type="match status" value="1"/>
</dbReference>
<protein>
    <submittedName>
        <fullName evidence="12">Multidrug ABC transporter ATP-binding protein</fullName>
    </submittedName>
</protein>
<dbReference type="InterPro" id="IPR017871">
    <property type="entry name" value="ABC_transporter-like_CS"/>
</dbReference>
<dbReference type="SMART" id="SM00382">
    <property type="entry name" value="AAA"/>
    <property type="match status" value="1"/>
</dbReference>
<evidence type="ECO:0000256" key="1">
    <source>
        <dbReference type="ARBA" id="ARBA00004651"/>
    </source>
</evidence>
<dbReference type="InterPro" id="IPR027417">
    <property type="entry name" value="P-loop_NTPase"/>
</dbReference>
<dbReference type="SUPFAM" id="SSF52540">
    <property type="entry name" value="P-loop containing nucleoside triphosphate hydrolases"/>
    <property type="match status" value="1"/>
</dbReference>
<feature type="transmembrane region" description="Helical" evidence="9">
    <location>
        <begin position="54"/>
        <end position="75"/>
    </location>
</feature>
<keyword evidence="7 9" id="KW-1133">Transmembrane helix</keyword>
<dbReference type="CDD" id="cd18548">
    <property type="entry name" value="ABC_6TM_Tm287_like"/>
    <property type="match status" value="1"/>
</dbReference>
<evidence type="ECO:0000256" key="2">
    <source>
        <dbReference type="ARBA" id="ARBA00022448"/>
    </source>
</evidence>
<feature type="transmembrane region" description="Helical" evidence="9">
    <location>
        <begin position="129"/>
        <end position="148"/>
    </location>
</feature>
<dbReference type="InterPro" id="IPR039421">
    <property type="entry name" value="Type_1_exporter"/>
</dbReference>
<sequence length="578" mass="63827">MIKLSKSRVKSLPVLMSIVFMIVQVVTTLMLPNYTSDMINNGIAKNNTGYIVEAGMKMLGVTAIFIVAAVGNVYCAARVSQGFGKELRSDIYSKVLNMSRSEFDKIGTASLITRTTNDVNQIQNVTMMALRMMIQSPIMLVGASVMAYQKESKLTSVFLVSIPILIIFVGLILYFATPLFKSLQKKTDNINLVFREGLTGVRVIRAFRQDDFEQNRFDDANKDYTGTARKVFSLVALMFPIMTLVMSGTNIGITWQASHLIANQEMQIGNLVAFITYAMQILMSFMMLSMVFFLVPRAQASAVRINEILDSQSELKEPAEPKEIPSNSKDLSLQFDHVDFYYGKAKVPALSGVDLKMKQGQTLAIIGGTGSGKTTMINLIPRIFDATHGSIKVNGIDVRDADIDALQDHVSLVPQKAVLFKGTIRSNLLFGNENATDEELWHALDVAQASDFIKEHPGQLDGIVEQGGDNFSGGQKQRLAIARALVKDADIYIFDDSFSALDFKTDSLLRAALKNDQRIKDKIIVIVGQRVSTVASADQIVVLDDGKMVGIGTHQELKQNNEVYQDIVNSQIKEGDQK</sequence>
<dbReference type="FunFam" id="3.40.50.300:FF:000854">
    <property type="entry name" value="Multidrug ABC transporter ATP-binding protein"/>
    <property type="match status" value="1"/>
</dbReference>
<evidence type="ECO:0000313" key="13">
    <source>
        <dbReference type="Proteomes" id="UP001321804"/>
    </source>
</evidence>
<dbReference type="Gene3D" id="1.20.1560.10">
    <property type="entry name" value="ABC transporter type 1, transmembrane domain"/>
    <property type="match status" value="1"/>
</dbReference>
<name>A0AAU9CNQ6_9LACO</name>
<evidence type="ECO:0000256" key="4">
    <source>
        <dbReference type="ARBA" id="ARBA00022692"/>
    </source>
</evidence>
<evidence type="ECO:0000256" key="9">
    <source>
        <dbReference type="SAM" id="Phobius"/>
    </source>
</evidence>
<evidence type="ECO:0000256" key="3">
    <source>
        <dbReference type="ARBA" id="ARBA00022475"/>
    </source>
</evidence>
<dbReference type="Proteomes" id="UP001321804">
    <property type="component" value="Chromosome"/>
</dbReference>
<dbReference type="InterPro" id="IPR003439">
    <property type="entry name" value="ABC_transporter-like_ATP-bd"/>
</dbReference>
<feature type="transmembrane region" description="Helical" evidence="9">
    <location>
        <begin position="231"/>
        <end position="251"/>
    </location>
</feature>
<evidence type="ECO:0000313" key="12">
    <source>
        <dbReference type="EMBL" id="BDR55574.1"/>
    </source>
</evidence>
<dbReference type="InterPro" id="IPR036640">
    <property type="entry name" value="ABC1_TM_sf"/>
</dbReference>
<proteinExistence type="predicted"/>
<dbReference type="SUPFAM" id="SSF90123">
    <property type="entry name" value="ABC transporter transmembrane region"/>
    <property type="match status" value="1"/>
</dbReference>
<dbReference type="GO" id="GO:0016887">
    <property type="term" value="F:ATP hydrolysis activity"/>
    <property type="evidence" value="ECO:0007669"/>
    <property type="project" value="InterPro"/>
</dbReference>
<dbReference type="PANTHER" id="PTHR43394">
    <property type="entry name" value="ATP-DEPENDENT PERMEASE MDL1, MITOCHONDRIAL"/>
    <property type="match status" value="1"/>
</dbReference>
<feature type="transmembrane region" description="Helical" evidence="9">
    <location>
        <begin position="271"/>
        <end position="295"/>
    </location>
</feature>
<feature type="domain" description="ABC transporter" evidence="10">
    <location>
        <begin position="333"/>
        <end position="570"/>
    </location>
</feature>
<evidence type="ECO:0000256" key="7">
    <source>
        <dbReference type="ARBA" id="ARBA00022989"/>
    </source>
</evidence>
<dbReference type="InterPro" id="IPR011527">
    <property type="entry name" value="ABC1_TM_dom"/>
</dbReference>
<organism evidence="12 13">
    <name type="scientific">Xylocopilactobacillus apis</name>
    <dbReference type="NCBI Taxonomy" id="2932183"/>
    <lineage>
        <taxon>Bacteria</taxon>
        <taxon>Bacillati</taxon>
        <taxon>Bacillota</taxon>
        <taxon>Bacilli</taxon>
        <taxon>Lactobacillales</taxon>
        <taxon>Lactobacillaceae</taxon>
        <taxon>Xylocopilactobacillus</taxon>
    </lineage>
</organism>
<gene>
    <name evidence="12" type="ORF">KIMC2_01360</name>
</gene>
<evidence type="ECO:0000256" key="5">
    <source>
        <dbReference type="ARBA" id="ARBA00022741"/>
    </source>
</evidence>
<keyword evidence="4 9" id="KW-0812">Transmembrane</keyword>
<feature type="domain" description="ABC transmembrane type-1" evidence="11">
    <location>
        <begin position="15"/>
        <end position="297"/>
    </location>
</feature>
<dbReference type="GO" id="GO:0015421">
    <property type="term" value="F:ABC-type oligopeptide transporter activity"/>
    <property type="evidence" value="ECO:0007669"/>
    <property type="project" value="TreeGrafter"/>
</dbReference>
<evidence type="ECO:0000256" key="6">
    <source>
        <dbReference type="ARBA" id="ARBA00022840"/>
    </source>
</evidence>
<dbReference type="AlphaFoldDB" id="A0AAU9CNQ6"/>
<keyword evidence="6 12" id="KW-0067">ATP-binding</keyword>
<evidence type="ECO:0000256" key="8">
    <source>
        <dbReference type="ARBA" id="ARBA00023136"/>
    </source>
</evidence>
<keyword evidence="13" id="KW-1185">Reference proteome</keyword>
<keyword evidence="5" id="KW-0547">Nucleotide-binding</keyword>
<dbReference type="PROSITE" id="PS50929">
    <property type="entry name" value="ABC_TM1F"/>
    <property type="match status" value="1"/>
</dbReference>
<dbReference type="GO" id="GO:0005524">
    <property type="term" value="F:ATP binding"/>
    <property type="evidence" value="ECO:0007669"/>
    <property type="project" value="UniProtKB-KW"/>
</dbReference>
<dbReference type="GO" id="GO:0005886">
    <property type="term" value="C:plasma membrane"/>
    <property type="evidence" value="ECO:0007669"/>
    <property type="project" value="UniProtKB-SubCell"/>
</dbReference>
<dbReference type="PROSITE" id="PS00211">
    <property type="entry name" value="ABC_TRANSPORTER_1"/>
    <property type="match status" value="1"/>
</dbReference>
<keyword evidence="3" id="KW-1003">Cell membrane</keyword>
<evidence type="ECO:0000259" key="10">
    <source>
        <dbReference type="PROSITE" id="PS50893"/>
    </source>
</evidence>
<dbReference type="RefSeq" id="WP_317697018.1">
    <property type="nucleotide sequence ID" value="NZ_AP026801.1"/>
</dbReference>
<keyword evidence="2" id="KW-0813">Transport</keyword>
<dbReference type="EMBL" id="AP026801">
    <property type="protein sequence ID" value="BDR55574.1"/>
    <property type="molecule type" value="Genomic_DNA"/>
</dbReference>
<dbReference type="InterPro" id="IPR003593">
    <property type="entry name" value="AAA+_ATPase"/>
</dbReference>
<reference evidence="12 13" key="1">
    <citation type="journal article" date="2023" name="Microbiol. Spectr.">
        <title>Symbiosis of Carpenter Bees with Uncharacterized Lactic Acid Bacteria Showing NAD Auxotrophy.</title>
        <authorList>
            <person name="Kawasaki S."/>
            <person name="Ozawa K."/>
            <person name="Mori T."/>
            <person name="Yamamoto A."/>
            <person name="Ito M."/>
            <person name="Ohkuma M."/>
            <person name="Sakamoto M."/>
            <person name="Matsutani M."/>
        </authorList>
    </citation>
    <scope>NUCLEOTIDE SEQUENCE [LARGE SCALE GENOMIC DNA]</scope>
    <source>
        <strain evidence="12 13">KimC2</strain>
    </source>
</reference>
<dbReference type="Pfam" id="PF00005">
    <property type="entry name" value="ABC_tran"/>
    <property type="match status" value="1"/>
</dbReference>
<keyword evidence="8 9" id="KW-0472">Membrane</keyword>
<dbReference type="KEGG" id="xak:KIMC2_01360"/>
<feature type="transmembrane region" description="Helical" evidence="9">
    <location>
        <begin position="154"/>
        <end position="176"/>
    </location>
</feature>
<feature type="transmembrane region" description="Helical" evidence="9">
    <location>
        <begin position="12"/>
        <end position="34"/>
    </location>
</feature>
<dbReference type="PROSITE" id="PS50893">
    <property type="entry name" value="ABC_TRANSPORTER_2"/>
    <property type="match status" value="1"/>
</dbReference>
<dbReference type="Pfam" id="PF00664">
    <property type="entry name" value="ABC_membrane"/>
    <property type="match status" value="1"/>
</dbReference>
<evidence type="ECO:0000259" key="11">
    <source>
        <dbReference type="PROSITE" id="PS50929"/>
    </source>
</evidence>
<comment type="subcellular location">
    <subcellularLocation>
        <location evidence="1">Cell membrane</location>
        <topology evidence="1">Multi-pass membrane protein</topology>
    </subcellularLocation>
</comment>
<dbReference type="Gene3D" id="3.40.50.300">
    <property type="entry name" value="P-loop containing nucleotide triphosphate hydrolases"/>
    <property type="match status" value="1"/>
</dbReference>
<accession>A0AAU9CNQ6</accession>